<reference evidence="3" key="1">
    <citation type="journal article" date="2021" name="J Fungi (Basel)">
        <title>Virulence traits and population genomics of the black yeast Aureobasidium melanogenum.</title>
        <authorList>
            <person name="Cernosa A."/>
            <person name="Sun X."/>
            <person name="Gostincar C."/>
            <person name="Fang C."/>
            <person name="Gunde-Cimerman N."/>
            <person name="Song Z."/>
        </authorList>
    </citation>
    <scope>NUCLEOTIDE SEQUENCE</scope>
    <source>
        <strain evidence="3">EXF-8016</strain>
    </source>
</reference>
<evidence type="ECO:0000259" key="2">
    <source>
        <dbReference type="PROSITE" id="PS50127"/>
    </source>
</evidence>
<dbReference type="OrthoDB" id="6508832at2759"/>
<dbReference type="CDD" id="cd23807">
    <property type="entry name" value="UEV_UBE2V"/>
    <property type="match status" value="1"/>
</dbReference>
<feature type="non-terminal residue" evidence="3">
    <location>
        <position position="211"/>
    </location>
</feature>
<feature type="domain" description="UBC core" evidence="2">
    <location>
        <begin position="5"/>
        <end position="167"/>
    </location>
</feature>
<organism evidence="3 4">
    <name type="scientific">Aureobasidium melanogenum</name>
    <name type="common">Aureobasidium pullulans var. melanogenum</name>
    <dbReference type="NCBI Taxonomy" id="46634"/>
    <lineage>
        <taxon>Eukaryota</taxon>
        <taxon>Fungi</taxon>
        <taxon>Dikarya</taxon>
        <taxon>Ascomycota</taxon>
        <taxon>Pezizomycotina</taxon>
        <taxon>Dothideomycetes</taxon>
        <taxon>Dothideomycetidae</taxon>
        <taxon>Dothideales</taxon>
        <taxon>Saccotheciaceae</taxon>
        <taxon>Aureobasidium</taxon>
    </lineage>
</organism>
<gene>
    <name evidence="3" type="ORF">KCV03_g1272</name>
</gene>
<dbReference type="SUPFAM" id="SSF54495">
    <property type="entry name" value="UBC-like"/>
    <property type="match status" value="1"/>
</dbReference>
<reference evidence="3" key="2">
    <citation type="submission" date="2021-08" db="EMBL/GenBank/DDBJ databases">
        <authorList>
            <person name="Gostincar C."/>
            <person name="Sun X."/>
            <person name="Song Z."/>
            <person name="Gunde-Cimerman N."/>
        </authorList>
    </citation>
    <scope>NUCLEOTIDE SEQUENCE</scope>
    <source>
        <strain evidence="3">EXF-8016</strain>
    </source>
</reference>
<dbReference type="AlphaFoldDB" id="A0A9P8KAJ1"/>
<evidence type="ECO:0000313" key="3">
    <source>
        <dbReference type="EMBL" id="KAH0232344.1"/>
    </source>
</evidence>
<dbReference type="Pfam" id="PF00179">
    <property type="entry name" value="UQ_con"/>
    <property type="match status" value="1"/>
</dbReference>
<dbReference type="FunFam" id="3.10.110.10:FF:000026">
    <property type="entry name" value="Ubiquitin-conjugating enzyme E2 variant"/>
    <property type="match status" value="1"/>
</dbReference>
<evidence type="ECO:0000256" key="1">
    <source>
        <dbReference type="ARBA" id="ARBA00022786"/>
    </source>
</evidence>
<dbReference type="InterPro" id="IPR000608">
    <property type="entry name" value="UBC"/>
</dbReference>
<name>A0A9P8KAJ1_AURME</name>
<dbReference type="EMBL" id="JAHFYH010000005">
    <property type="protein sequence ID" value="KAH0232344.1"/>
    <property type="molecule type" value="Genomic_DNA"/>
</dbReference>
<sequence>MAKVPRNFRLLEELEKGEKGLGAEACSYGLDDGDDLLMTNWNGTILGPPHSVHENRIYSLKIRCGENYPDVPPEVTFISKVNLPCVDQRNGRVDLSKLPSLSQWKRDFTMETILIEIRRQACHYSYIHRFQPLILLQIHGRTRTQEAAAASGGYRLLDGHSALLVPQLLTKMNTSLGTTYPTNDMTFNMIHSPVPYFYWHSIGARRIKRTF</sequence>
<protein>
    <recommendedName>
        <fullName evidence="2">UBC core domain-containing protein</fullName>
    </recommendedName>
</protein>
<keyword evidence="1" id="KW-0833">Ubl conjugation pathway</keyword>
<proteinExistence type="predicted"/>
<dbReference type="Gene3D" id="3.10.110.10">
    <property type="entry name" value="Ubiquitin Conjugating Enzyme"/>
    <property type="match status" value="1"/>
</dbReference>
<evidence type="ECO:0000313" key="4">
    <source>
        <dbReference type="Proteomes" id="UP000767238"/>
    </source>
</evidence>
<comment type="caution">
    <text evidence="3">The sequence shown here is derived from an EMBL/GenBank/DDBJ whole genome shotgun (WGS) entry which is preliminary data.</text>
</comment>
<dbReference type="SMART" id="SM00212">
    <property type="entry name" value="UBCc"/>
    <property type="match status" value="1"/>
</dbReference>
<dbReference type="Proteomes" id="UP000767238">
    <property type="component" value="Unassembled WGS sequence"/>
</dbReference>
<dbReference type="PROSITE" id="PS50127">
    <property type="entry name" value="UBC_2"/>
    <property type="match status" value="1"/>
</dbReference>
<dbReference type="GO" id="GO:0006301">
    <property type="term" value="P:DNA damage tolerance"/>
    <property type="evidence" value="ECO:0007669"/>
    <property type="project" value="UniProtKB-ARBA"/>
</dbReference>
<accession>A0A9P8KAJ1</accession>
<dbReference type="InterPro" id="IPR016135">
    <property type="entry name" value="UBQ-conjugating_enzyme/RWD"/>
</dbReference>
<dbReference type="PANTHER" id="PTHR24068">
    <property type="entry name" value="UBIQUITIN-CONJUGATING ENZYME E2"/>
    <property type="match status" value="1"/>
</dbReference>